<dbReference type="PROSITE" id="PS50297">
    <property type="entry name" value="ANK_REP_REGION"/>
    <property type="match status" value="3"/>
</dbReference>
<dbReference type="Proteomes" id="UP000018320">
    <property type="component" value="Unassembled WGS sequence"/>
</dbReference>
<name>V6TJW1_GIAIN</name>
<reference evidence="2 3" key="2">
    <citation type="journal article" date="2013" name="Genome Biol. Evol.">
        <title>Genome sequencing of Giardia lamblia genotypes A2 and B isolates (DH and GS) and comparative analysis with the genomes of genotypes A1 and E (WB and Pig).</title>
        <authorList>
            <person name="Adam R.D."/>
            <person name="Dahlstrom E.W."/>
            <person name="Martens C.A."/>
            <person name="Bruno D.P."/>
            <person name="Barbian K.D."/>
            <person name="Ricklefs S.M."/>
            <person name="Hernandez M.M."/>
            <person name="Narla N.P."/>
            <person name="Patel R.B."/>
            <person name="Porcella S.F."/>
            <person name="Nash T.E."/>
        </authorList>
    </citation>
    <scope>NUCLEOTIDE SEQUENCE [LARGE SCALE GENOMIC DNA]</scope>
    <source>
        <strain evidence="2 3">DH</strain>
    </source>
</reference>
<dbReference type="SMART" id="SM00248">
    <property type="entry name" value="ANK"/>
    <property type="match status" value="21"/>
</dbReference>
<dbReference type="Gene3D" id="1.25.40.20">
    <property type="entry name" value="Ankyrin repeat-containing domain"/>
    <property type="match status" value="7"/>
</dbReference>
<accession>V6TJW1</accession>
<reference evidence="3" key="1">
    <citation type="submission" date="2012-02" db="EMBL/GenBank/DDBJ databases">
        <title>Genome sequencing of Giardia lamblia Genotypes A2 and B isolates (DH and GS) and comparative analysis with the genomes of Genotypes A1 and E (WB and Pig).</title>
        <authorList>
            <person name="Adam R."/>
            <person name="Dahlstrom E."/>
            <person name="Martens C."/>
            <person name="Bruno D."/>
            <person name="Barbian K."/>
            <person name="Porcella S.F."/>
            <person name="Nash T."/>
        </authorList>
    </citation>
    <scope>NUCLEOTIDE SEQUENCE</scope>
    <source>
        <strain evidence="3">DH</strain>
    </source>
</reference>
<dbReference type="EMBL" id="AHGT01000011">
    <property type="protein sequence ID" value="ESU38607.1"/>
    <property type="molecule type" value="Genomic_DNA"/>
</dbReference>
<dbReference type="VEuPathDB" id="GiardiaDB:DHA2_150672"/>
<dbReference type="InterPro" id="IPR036770">
    <property type="entry name" value="Ankyrin_rpt-contain_sf"/>
</dbReference>
<keyword evidence="1" id="KW-0040">ANK repeat</keyword>
<dbReference type="VEuPathDB" id="GiardiaDB:QR46_2822"/>
<dbReference type="InterPro" id="IPR002110">
    <property type="entry name" value="Ankyrin_rpt"/>
</dbReference>
<organism evidence="2 3">
    <name type="scientific">Giardia intestinalis</name>
    <name type="common">Giardia lamblia</name>
    <dbReference type="NCBI Taxonomy" id="5741"/>
    <lineage>
        <taxon>Eukaryota</taxon>
        <taxon>Metamonada</taxon>
        <taxon>Diplomonadida</taxon>
        <taxon>Hexamitidae</taxon>
        <taxon>Giardiinae</taxon>
        <taxon>Giardia</taxon>
    </lineage>
</organism>
<gene>
    <name evidence="2" type="ORF">DHA2_150672</name>
</gene>
<proteinExistence type="predicted"/>
<protein>
    <submittedName>
        <fullName evidence="2">Ankyrin repeat protein</fullName>
    </submittedName>
</protein>
<feature type="repeat" description="ANK" evidence="1">
    <location>
        <begin position="434"/>
        <end position="466"/>
    </location>
</feature>
<dbReference type="SUPFAM" id="SSF48403">
    <property type="entry name" value="Ankyrin repeat"/>
    <property type="match status" value="4"/>
</dbReference>
<dbReference type="PANTHER" id="PTHR24120:SF4">
    <property type="entry name" value="GH07239P"/>
    <property type="match status" value="1"/>
</dbReference>
<comment type="caution">
    <text evidence="2">The sequence shown here is derived from an EMBL/GenBank/DDBJ whole genome shotgun (WGS) entry which is preliminary data.</text>
</comment>
<dbReference type="VEuPathDB" id="GiardiaDB:GL50803_0015306"/>
<dbReference type="Pfam" id="PF12796">
    <property type="entry name" value="Ank_2"/>
    <property type="match status" value="7"/>
</dbReference>
<evidence type="ECO:0000313" key="2">
    <source>
        <dbReference type="EMBL" id="ESU38607.1"/>
    </source>
</evidence>
<sequence>MFLTELQFWQRKEMLRGKFDSYILLEPLNNARVQHAQRESDGKQCLLFQVPGICADTIEGVFQYAVGLISRAPRTLVPYIDYISDSAHRGYLVSLFSDKPSLAEVINVKSTGNEPFTEAEIYDIYSQLRDAVTFLSNTPGYNGLFSSHGAISAETVILTDTSRIALLGYGLDASANLVTDIRSVARLLTKIVGINLPTQESKAYTKELDLLIQALETGDDFPSTISCAKGSAGVGVFGLEEYGATTQNQLLLSTLSQHHQVAMSPASTNAPQVELSATKVASTARTFDPRISVQDLSRTGLAFTMPPYDALVDAVRQKNLDRITALLGRGLTPPPLCPKTALMEAASLGYYEIVQVLLNTEAMRISSEGHTALHYALKSGHLDIALALHDLERQDHSLVVSNHNMTNLLFAVEAEDIDSVWYWREKQSAIPDEDGFTALHKATQKDYLPAIRILVQHGHGIADKDGRVALHYCAEKNYIDAARILAPYEQGSRTPDGLTALQIAYTNGFLELARELVQYEGPSDTVPTPESDFNTDLMLAVVNKDPFSTFCYLRQARLRNVFGMTALMLAAKYGNQQAIEYLIDVEGGMQVDQQDWIADPDSTSLVGKTALMFAAEAGSLSAVARLASVEAGLVDKAGETALMKATIMNHTDIIDLLAPLENNIRSFTDATALTIAIRMGYQEACAILKDYEGPPATDVTFCEQGSEHVMTPLMKAADAGNFNYTWCLQSQKNLVDSKGWTALMYAAAKGHADCCELLLDTKSIVSADGETAWQIAQRNSHEHLLSMLEPDSIVDEQGNYDLHRIVITKGPIITKQYSYQYKLYNGAGLTALMLRAGTRGCRCVDQSLLEAESGMRSTDGQSYALKCALLAGNKDIVDVLLPVERDFLAEDGYTDLMIDAFYGRMDQVTSKTILYGLQANDGTTALMLACAAGHVDVARILLGSEVGLQTKQGIKASQLAIRSGNKELCNLIVPLELGFVPPVSIYSNTSEHGSESSTTETITDDLQTSGANLAKGDMVTSMISSLHLDPEMLSRWEKQMRHNHLALQRIIGPSPSADSNGNTTLHRAALHGDLAGVHASIYLAKTTNNMHQTALMFAASQGHSAIVEVLVHYEANMVDADGHFAAELAMISGDLTSIAILASVERALLMSAGYTQLMFAVLADDIHAVKRYIKEGLLRQQTTAGQTALMIAVLLARLTLIPLLLEERDLCMTNGVTAYAIATSFARKDCFTDELVNSLRVDVLLDDDGNTQLMQKAISGEVGYVKAFLYMHGNYNKRGYNALHLSVLNRHHECVSVLKSVESGTRLQGSFNTRGIFPVVEPTALMIAAMVDDCNSIKELVATEATLTDSKGRTALMLAAIYGHADACKVLAPYEAGSQDNFDLTALMFASTYGHVECVQILAKLEANIVTPAGDTALTYAAKHGRIECVGALAPYEAKAHGVRAAAAASETARSAVQGLIQGWL</sequence>
<feature type="repeat" description="ANK" evidence="1">
    <location>
        <begin position="368"/>
        <end position="388"/>
    </location>
</feature>
<dbReference type="Pfam" id="PF00023">
    <property type="entry name" value="Ank"/>
    <property type="match status" value="1"/>
</dbReference>
<evidence type="ECO:0000256" key="1">
    <source>
        <dbReference type="PROSITE-ProRule" id="PRU00023"/>
    </source>
</evidence>
<dbReference type="PROSITE" id="PS50088">
    <property type="entry name" value="ANK_REPEAT"/>
    <property type="match status" value="3"/>
</dbReference>
<evidence type="ECO:0000313" key="3">
    <source>
        <dbReference type="Proteomes" id="UP000018320"/>
    </source>
</evidence>
<dbReference type="PANTHER" id="PTHR24120">
    <property type="entry name" value="GH07239P"/>
    <property type="match status" value="1"/>
</dbReference>
<feature type="repeat" description="ANK" evidence="1">
    <location>
        <begin position="921"/>
        <end position="953"/>
    </location>
</feature>
<dbReference type="VEuPathDB" id="GiardiaDB:GL50581_725"/>